<reference evidence="1 2" key="1">
    <citation type="journal article" date="2016" name="Nat. Commun.">
        <title>Thousands of microbial genomes shed light on interconnected biogeochemical processes in an aquifer system.</title>
        <authorList>
            <person name="Anantharaman K."/>
            <person name="Brown C.T."/>
            <person name="Hug L.A."/>
            <person name="Sharon I."/>
            <person name="Castelle C.J."/>
            <person name="Probst A.J."/>
            <person name="Thomas B.C."/>
            <person name="Singh A."/>
            <person name="Wilkins M.J."/>
            <person name="Karaoz U."/>
            <person name="Brodie E.L."/>
            <person name="Williams K.H."/>
            <person name="Hubbard S.S."/>
            <person name="Banfield J.F."/>
        </authorList>
    </citation>
    <scope>NUCLEOTIDE SEQUENCE [LARGE SCALE GENOMIC DNA]</scope>
</reference>
<organism evidence="1 2">
    <name type="scientific">Candidatus Magasanikbacteria bacterium RIFCSPHIGHO2_01_FULL_50_8</name>
    <dbReference type="NCBI Taxonomy" id="1798674"/>
    <lineage>
        <taxon>Bacteria</taxon>
        <taxon>Candidatus Magasanikiibacteriota</taxon>
    </lineage>
</organism>
<sequence>MEAETKKITLLIVAALVVVTLVFAVIFYFRSSGGSENNETNETTVTPNALEQRAAPTVVEEVAPEQLVQQQTPPEDSKEAQLKRVSIDFAARFGTYSSDAQAENLKQLLPQLSGDLKQWAEKNIAAAVTVSADSFTAVTTVALSAKIISQSTSKAMVEVSTQRTYVNGTDARVVYETATLSLVKSGSWQVESVTWAPRAQ</sequence>
<accession>A0A1F6LVQ4</accession>
<dbReference type="AlphaFoldDB" id="A0A1F6LVQ4"/>
<dbReference type="Proteomes" id="UP000176329">
    <property type="component" value="Unassembled WGS sequence"/>
</dbReference>
<evidence type="ECO:0000313" key="1">
    <source>
        <dbReference type="EMBL" id="OGH63428.1"/>
    </source>
</evidence>
<evidence type="ECO:0008006" key="3">
    <source>
        <dbReference type="Google" id="ProtNLM"/>
    </source>
</evidence>
<dbReference type="EMBL" id="MFPV01000004">
    <property type="protein sequence ID" value="OGH63428.1"/>
    <property type="molecule type" value="Genomic_DNA"/>
</dbReference>
<proteinExistence type="predicted"/>
<name>A0A1F6LVQ4_9BACT</name>
<protein>
    <recommendedName>
        <fullName evidence="3">Tim44-like domain-containing protein</fullName>
    </recommendedName>
</protein>
<comment type="caution">
    <text evidence="1">The sequence shown here is derived from an EMBL/GenBank/DDBJ whole genome shotgun (WGS) entry which is preliminary data.</text>
</comment>
<evidence type="ECO:0000313" key="2">
    <source>
        <dbReference type="Proteomes" id="UP000176329"/>
    </source>
</evidence>
<gene>
    <name evidence="1" type="ORF">A2848_02615</name>
</gene>